<dbReference type="Gene3D" id="1.10.287.130">
    <property type="match status" value="1"/>
</dbReference>
<evidence type="ECO:0000256" key="4">
    <source>
        <dbReference type="PROSITE-ProRule" id="PRU00169"/>
    </source>
</evidence>
<feature type="domain" description="Histidine kinase" evidence="6">
    <location>
        <begin position="313"/>
        <end position="532"/>
    </location>
</feature>
<evidence type="ECO:0000313" key="9">
    <source>
        <dbReference type="EMBL" id="MXP42880.1"/>
    </source>
</evidence>
<dbReference type="InterPro" id="IPR036890">
    <property type="entry name" value="HATPase_C_sf"/>
</dbReference>
<comment type="caution">
    <text evidence="9">The sequence shown here is derived from an EMBL/GenBank/DDBJ whole genome shotgun (WGS) entry which is preliminary data.</text>
</comment>
<proteinExistence type="predicted"/>
<dbReference type="SMART" id="SM00387">
    <property type="entry name" value="HATPase_c"/>
    <property type="match status" value="1"/>
</dbReference>
<dbReference type="Gene3D" id="3.40.50.2300">
    <property type="match status" value="1"/>
</dbReference>
<dbReference type="PROSITE" id="PS50109">
    <property type="entry name" value="HIS_KIN"/>
    <property type="match status" value="1"/>
</dbReference>
<evidence type="ECO:0000256" key="2">
    <source>
        <dbReference type="ARBA" id="ARBA00012438"/>
    </source>
</evidence>
<dbReference type="OrthoDB" id="9796100at2"/>
<dbReference type="PRINTS" id="PR00344">
    <property type="entry name" value="BCTRLSENSOR"/>
</dbReference>
<dbReference type="InterPro" id="IPR003594">
    <property type="entry name" value="HATPase_dom"/>
</dbReference>
<dbReference type="InterPro" id="IPR001610">
    <property type="entry name" value="PAC"/>
</dbReference>
<feature type="domain" description="Response regulatory" evidence="7">
    <location>
        <begin position="555"/>
        <end position="667"/>
    </location>
</feature>
<protein>
    <recommendedName>
        <fullName evidence="2">histidine kinase</fullName>
        <ecNumber evidence="2">2.7.13.3</ecNumber>
    </recommendedName>
</protein>
<evidence type="ECO:0000256" key="3">
    <source>
        <dbReference type="ARBA" id="ARBA00022553"/>
    </source>
</evidence>
<keyword evidence="5" id="KW-0175">Coiled coil</keyword>
<dbReference type="InterPro" id="IPR035965">
    <property type="entry name" value="PAS-like_dom_sf"/>
</dbReference>
<evidence type="ECO:0000256" key="5">
    <source>
        <dbReference type="SAM" id="Coils"/>
    </source>
</evidence>
<dbReference type="PROSITE" id="PS50110">
    <property type="entry name" value="RESPONSE_REGULATORY"/>
    <property type="match status" value="2"/>
</dbReference>
<dbReference type="InterPro" id="IPR013656">
    <property type="entry name" value="PAS_4"/>
</dbReference>
<feature type="domain" description="PAC" evidence="8">
    <location>
        <begin position="241"/>
        <end position="293"/>
    </location>
</feature>
<dbReference type="InterPro" id="IPR005467">
    <property type="entry name" value="His_kinase_dom"/>
</dbReference>
<dbReference type="AlphaFoldDB" id="A0A845AXA7"/>
<dbReference type="PANTHER" id="PTHR43065">
    <property type="entry name" value="SENSOR HISTIDINE KINASE"/>
    <property type="match status" value="1"/>
</dbReference>
<sequence>MPGSKYGSSVAVLAPRGRDAKVAADLLEQEGFQAHIAEDLAELETFVAQHIGAVLIAEESISGPGDEVLRTTVANQPAWSDLPFIVLTNGMKGARGVEEERRIDALGNVLLLARPMHRDDIVRAVRSALKARQRQFEARARMDELRDSEQNLAASREVLERTVAERTQELADLYQKTPVALHSLDRDERIVSVSDRWLSFMGFDHADQVIGRLAIDFVAEESLEDHNGPYRAKLAAEGVVHDLPYTLLKNGGQRAEVLISARVAYDDDGNLERLMASVVDITERKQAEAARDKAEDALRQSQKLETIGQLTGGVAHDFNNLLMAIRSSLELLRRRLPEADDRSVSFLDNALAGVDRGATLTKRMLAFARKQELDTKAVNIADLLPGMRELIERSIGPRIDIDLSISAKVADAMVDANQLEMALLNLALNARDAMEGSGRLTIGLDCVELTDQAEVEDGSYVRLRVADTGPGMDAATLAKATEPFFTTKGVGRGTGLGLSMVHGLASQSNGLFKLTSEPGKGTVAEILLPVAEGSAGISPKADHHDRDSFEDLKLNILAVDDDALVLFGTVAMLEDMGHEVVEAGSGAAALRKLAERSDVDLVITDQAMPNMTGVELAHAIHEQFPELPIILASGYAEMPEGAKDHFAARLDKPFSERMLGSALRNVLCNAGTD</sequence>
<dbReference type="InterPro" id="IPR011006">
    <property type="entry name" value="CheY-like_superfamily"/>
</dbReference>
<dbReference type="InterPro" id="IPR036097">
    <property type="entry name" value="HisK_dim/P_sf"/>
</dbReference>
<reference evidence="9 10" key="1">
    <citation type="submission" date="2019-12" db="EMBL/GenBank/DDBJ databases">
        <title>Genomic-based taxomic classification of the family Erythrobacteraceae.</title>
        <authorList>
            <person name="Xu L."/>
        </authorList>
    </citation>
    <scope>NUCLEOTIDE SEQUENCE [LARGE SCALE GENOMIC DNA]</scope>
    <source>
        <strain evidence="9 10">KCTC 42453</strain>
    </source>
</reference>
<feature type="domain" description="Response regulatory" evidence="7">
    <location>
        <begin position="9"/>
        <end position="129"/>
    </location>
</feature>
<dbReference type="SMART" id="SM00448">
    <property type="entry name" value="REC"/>
    <property type="match status" value="1"/>
</dbReference>
<dbReference type="Proteomes" id="UP000431922">
    <property type="component" value="Unassembled WGS sequence"/>
</dbReference>
<dbReference type="SUPFAM" id="SSF55874">
    <property type="entry name" value="ATPase domain of HSP90 chaperone/DNA topoisomerase II/histidine kinase"/>
    <property type="match status" value="1"/>
</dbReference>
<dbReference type="InterPro" id="IPR000014">
    <property type="entry name" value="PAS"/>
</dbReference>
<evidence type="ECO:0000259" key="8">
    <source>
        <dbReference type="PROSITE" id="PS50113"/>
    </source>
</evidence>
<dbReference type="Gene3D" id="3.30.450.20">
    <property type="entry name" value="PAS domain"/>
    <property type="match status" value="1"/>
</dbReference>
<keyword evidence="10" id="KW-1185">Reference proteome</keyword>
<dbReference type="InterPro" id="IPR000700">
    <property type="entry name" value="PAS-assoc_C"/>
</dbReference>
<dbReference type="Pfam" id="PF08448">
    <property type="entry name" value="PAS_4"/>
    <property type="match status" value="1"/>
</dbReference>
<dbReference type="SUPFAM" id="SSF47384">
    <property type="entry name" value="Homodimeric domain of signal transducing histidine kinase"/>
    <property type="match status" value="1"/>
</dbReference>
<dbReference type="PANTHER" id="PTHR43065:SF42">
    <property type="entry name" value="TWO-COMPONENT SENSOR PPRA"/>
    <property type="match status" value="1"/>
</dbReference>
<dbReference type="InterPro" id="IPR004358">
    <property type="entry name" value="Sig_transdc_His_kin-like_C"/>
</dbReference>
<comment type="caution">
    <text evidence="4">Lacks conserved residue(s) required for the propagation of feature annotation.</text>
</comment>
<dbReference type="SMART" id="SM00086">
    <property type="entry name" value="PAC"/>
    <property type="match status" value="1"/>
</dbReference>
<dbReference type="SUPFAM" id="SSF52172">
    <property type="entry name" value="CheY-like"/>
    <property type="match status" value="2"/>
</dbReference>
<dbReference type="EMBL" id="WTYL01000001">
    <property type="protein sequence ID" value="MXP42880.1"/>
    <property type="molecule type" value="Genomic_DNA"/>
</dbReference>
<evidence type="ECO:0000259" key="6">
    <source>
        <dbReference type="PROSITE" id="PS50109"/>
    </source>
</evidence>
<evidence type="ECO:0000313" key="10">
    <source>
        <dbReference type="Proteomes" id="UP000431922"/>
    </source>
</evidence>
<feature type="modified residue" description="4-aspartylphosphate" evidence="4">
    <location>
        <position position="605"/>
    </location>
</feature>
<dbReference type="CDD" id="cd00130">
    <property type="entry name" value="PAS"/>
    <property type="match status" value="1"/>
</dbReference>
<dbReference type="CDD" id="cd00082">
    <property type="entry name" value="HisKA"/>
    <property type="match status" value="1"/>
</dbReference>
<dbReference type="PROSITE" id="PS50113">
    <property type="entry name" value="PAC"/>
    <property type="match status" value="1"/>
</dbReference>
<name>A0A845AXA7_9SPHN</name>
<comment type="catalytic activity">
    <reaction evidence="1">
        <text>ATP + protein L-histidine = ADP + protein N-phospho-L-histidine.</text>
        <dbReference type="EC" id="2.7.13.3"/>
    </reaction>
</comment>
<dbReference type="Gene3D" id="3.30.565.10">
    <property type="entry name" value="Histidine kinase-like ATPase, C-terminal domain"/>
    <property type="match status" value="1"/>
</dbReference>
<dbReference type="NCBIfam" id="TIGR00229">
    <property type="entry name" value="sensory_box"/>
    <property type="match status" value="1"/>
</dbReference>
<organism evidence="9 10">
    <name type="scientific">Allopontixanthobacter sediminis</name>
    <dbReference type="NCBI Taxonomy" id="1689985"/>
    <lineage>
        <taxon>Bacteria</taxon>
        <taxon>Pseudomonadati</taxon>
        <taxon>Pseudomonadota</taxon>
        <taxon>Alphaproteobacteria</taxon>
        <taxon>Sphingomonadales</taxon>
        <taxon>Erythrobacteraceae</taxon>
        <taxon>Allopontixanthobacter</taxon>
    </lineage>
</organism>
<feature type="coiled-coil region" evidence="5">
    <location>
        <begin position="142"/>
        <end position="176"/>
    </location>
</feature>
<dbReference type="SMART" id="SM00388">
    <property type="entry name" value="HisKA"/>
    <property type="match status" value="1"/>
</dbReference>
<dbReference type="InterPro" id="IPR003661">
    <property type="entry name" value="HisK_dim/P_dom"/>
</dbReference>
<dbReference type="Pfam" id="PF02518">
    <property type="entry name" value="HATPase_c"/>
    <property type="match status" value="1"/>
</dbReference>
<dbReference type="EC" id="2.7.13.3" evidence="2"/>
<dbReference type="Pfam" id="PF00512">
    <property type="entry name" value="HisKA"/>
    <property type="match status" value="1"/>
</dbReference>
<keyword evidence="3 4" id="KW-0597">Phosphoprotein</keyword>
<dbReference type="InterPro" id="IPR001789">
    <property type="entry name" value="Sig_transdc_resp-reg_receiver"/>
</dbReference>
<dbReference type="GO" id="GO:0000155">
    <property type="term" value="F:phosphorelay sensor kinase activity"/>
    <property type="evidence" value="ECO:0007669"/>
    <property type="project" value="InterPro"/>
</dbReference>
<evidence type="ECO:0000256" key="1">
    <source>
        <dbReference type="ARBA" id="ARBA00000085"/>
    </source>
</evidence>
<dbReference type="SUPFAM" id="SSF55785">
    <property type="entry name" value="PYP-like sensor domain (PAS domain)"/>
    <property type="match status" value="1"/>
</dbReference>
<evidence type="ECO:0000259" key="7">
    <source>
        <dbReference type="PROSITE" id="PS50110"/>
    </source>
</evidence>
<dbReference type="SMART" id="SM00091">
    <property type="entry name" value="PAS"/>
    <property type="match status" value="1"/>
</dbReference>
<gene>
    <name evidence="9" type="ORF">GRI65_00250</name>
</gene>
<dbReference type="Pfam" id="PF00072">
    <property type="entry name" value="Response_reg"/>
    <property type="match status" value="1"/>
</dbReference>
<dbReference type="RefSeq" id="WP_160754545.1">
    <property type="nucleotide sequence ID" value="NZ_WTYL01000001.1"/>
</dbReference>
<accession>A0A845AXA7</accession>